<dbReference type="Pfam" id="PF07833">
    <property type="entry name" value="Cu_amine_oxidN1"/>
    <property type="match status" value="1"/>
</dbReference>
<organism evidence="3 4">
    <name type="scientific">Paenibacillus sedimenti</name>
    <dbReference type="NCBI Taxonomy" id="2770274"/>
    <lineage>
        <taxon>Bacteria</taxon>
        <taxon>Bacillati</taxon>
        <taxon>Bacillota</taxon>
        <taxon>Bacilli</taxon>
        <taxon>Bacillales</taxon>
        <taxon>Paenibacillaceae</taxon>
        <taxon>Paenibacillus</taxon>
    </lineage>
</organism>
<dbReference type="Proteomes" id="UP000650466">
    <property type="component" value="Unassembled WGS sequence"/>
</dbReference>
<keyword evidence="1" id="KW-0732">Signal</keyword>
<comment type="caution">
    <text evidence="3">The sequence shown here is derived from an EMBL/GenBank/DDBJ whole genome shotgun (WGS) entry which is preliminary data.</text>
</comment>
<dbReference type="InterPro" id="IPR012854">
    <property type="entry name" value="Cu_amine_oxidase-like_N"/>
</dbReference>
<dbReference type="AlphaFoldDB" id="A0A926QLJ6"/>
<dbReference type="Gene3D" id="3.30.457.10">
    <property type="entry name" value="Copper amine oxidase-like, N-terminal domain"/>
    <property type="match status" value="1"/>
</dbReference>
<feature type="chain" id="PRO_5039395660" evidence="1">
    <location>
        <begin position="30"/>
        <end position="363"/>
    </location>
</feature>
<dbReference type="EMBL" id="JACVVD010000012">
    <property type="protein sequence ID" value="MBD0383695.1"/>
    <property type="molecule type" value="Genomic_DNA"/>
</dbReference>
<evidence type="ECO:0000313" key="4">
    <source>
        <dbReference type="Proteomes" id="UP000650466"/>
    </source>
</evidence>
<protein>
    <submittedName>
        <fullName evidence="3">Copper amine oxidase N-terminal domain-containing protein</fullName>
    </submittedName>
</protein>
<keyword evidence="4" id="KW-1185">Reference proteome</keyword>
<dbReference type="Pfam" id="PF20316">
    <property type="entry name" value="DUF6612"/>
    <property type="match status" value="1"/>
</dbReference>
<feature type="domain" description="Copper amine oxidase-like N-terminal" evidence="2">
    <location>
        <begin position="38"/>
        <end position="143"/>
    </location>
</feature>
<gene>
    <name evidence="3" type="ORF">ICC18_26820</name>
</gene>
<name>A0A926QLJ6_9BACL</name>
<dbReference type="Gene3D" id="2.50.20.20">
    <property type="match status" value="1"/>
</dbReference>
<feature type="signal peptide" evidence="1">
    <location>
        <begin position="1"/>
        <end position="29"/>
    </location>
</feature>
<dbReference type="InterPro" id="IPR046720">
    <property type="entry name" value="DUF6612"/>
</dbReference>
<reference evidence="3" key="1">
    <citation type="submission" date="2020-09" db="EMBL/GenBank/DDBJ databases">
        <title>Draft Genome Sequence of Paenibacillus sp. WST5.</title>
        <authorList>
            <person name="Bao Z."/>
        </authorList>
    </citation>
    <scope>NUCLEOTIDE SEQUENCE</scope>
    <source>
        <strain evidence="3">WST5</strain>
    </source>
</reference>
<dbReference type="InterPro" id="IPR036582">
    <property type="entry name" value="Mao_N_sf"/>
</dbReference>
<evidence type="ECO:0000259" key="2">
    <source>
        <dbReference type="Pfam" id="PF07833"/>
    </source>
</evidence>
<dbReference type="RefSeq" id="WP_188177476.1">
    <property type="nucleotide sequence ID" value="NZ_JACVVD010000012.1"/>
</dbReference>
<dbReference type="SUPFAM" id="SSF55383">
    <property type="entry name" value="Copper amine oxidase, domain N"/>
    <property type="match status" value="1"/>
</dbReference>
<evidence type="ECO:0000256" key="1">
    <source>
        <dbReference type="SAM" id="SignalP"/>
    </source>
</evidence>
<sequence>MKISMFKKPLSLLFSLLLLFTFAVQTTFAAQTNVKVMLDGKQLQFEDAKPVIVDGSTLVPFRKLFETLGFQVKWEDSGDVQHAIGTKDGLVIDLTINGTSATVNGSAVSLEVPAQIIDGSTMVPLRFVAENSGKEVTFASESDAFVIYIGKNEAACNPPSGGDFTAYMNMMKAFEEVKSYSFQGTMNMKTSDSDTAMKMEGDVNLQPEFAQHIKSSMQMAEMNLDQEIIMIKNKVYFKDATTGAWTAMDIPSDTMSEEILSQYFTCEMLAAIKDIKVDPKGNELMVDVNFDPQKYDQIVLNNSSSSKTVALKQQYVIDAKTNLPKSVVFTMDSEDENGALSMQAEYSYTFGPVKQILPPAGVN</sequence>
<accession>A0A926QLJ6</accession>
<proteinExistence type="predicted"/>
<evidence type="ECO:0000313" key="3">
    <source>
        <dbReference type="EMBL" id="MBD0383695.1"/>
    </source>
</evidence>